<dbReference type="InterPro" id="IPR000033">
    <property type="entry name" value="LDLR_classB_rpt"/>
</dbReference>
<dbReference type="PROSITE" id="PS50853">
    <property type="entry name" value="FN3"/>
    <property type="match status" value="3"/>
</dbReference>
<name>A0A8S3ZLC3_9EUPU</name>
<organism evidence="2 3">
    <name type="scientific">Candidula unifasciata</name>
    <dbReference type="NCBI Taxonomy" id="100452"/>
    <lineage>
        <taxon>Eukaryota</taxon>
        <taxon>Metazoa</taxon>
        <taxon>Spiralia</taxon>
        <taxon>Lophotrochozoa</taxon>
        <taxon>Mollusca</taxon>
        <taxon>Gastropoda</taxon>
        <taxon>Heterobranchia</taxon>
        <taxon>Euthyneura</taxon>
        <taxon>Panpulmonata</taxon>
        <taxon>Eupulmonata</taxon>
        <taxon>Stylommatophora</taxon>
        <taxon>Helicina</taxon>
        <taxon>Helicoidea</taxon>
        <taxon>Geomitridae</taxon>
        <taxon>Candidula</taxon>
    </lineage>
</organism>
<protein>
    <recommendedName>
        <fullName evidence="1">Fibronectin type-III domain-containing protein</fullName>
    </recommendedName>
</protein>
<dbReference type="InterPro" id="IPR050778">
    <property type="entry name" value="Cueball_EGF_LRP_Nidogen"/>
</dbReference>
<feature type="domain" description="Fibronectin type-III" evidence="1">
    <location>
        <begin position="532"/>
        <end position="635"/>
    </location>
</feature>
<dbReference type="PANTHER" id="PTHR46513">
    <property type="entry name" value="VITELLOGENIN RECEPTOR-LIKE PROTEIN-RELATED-RELATED"/>
    <property type="match status" value="1"/>
</dbReference>
<dbReference type="SUPFAM" id="SSF49265">
    <property type="entry name" value="Fibronectin type III"/>
    <property type="match status" value="2"/>
</dbReference>
<evidence type="ECO:0000313" key="3">
    <source>
        <dbReference type="Proteomes" id="UP000678393"/>
    </source>
</evidence>
<dbReference type="OrthoDB" id="65481at2759"/>
<feature type="non-terminal residue" evidence="2">
    <location>
        <position position="1"/>
    </location>
</feature>
<feature type="domain" description="Fibronectin type-III" evidence="1">
    <location>
        <begin position="41"/>
        <end position="141"/>
    </location>
</feature>
<comment type="caution">
    <text evidence="2">The sequence shown here is derived from an EMBL/GenBank/DDBJ whole genome shotgun (WGS) entry which is preliminary data.</text>
</comment>
<dbReference type="SMART" id="SM00135">
    <property type="entry name" value="LY"/>
    <property type="match status" value="3"/>
</dbReference>
<proteinExistence type="predicted"/>
<dbReference type="EMBL" id="CAJHNH020003879">
    <property type="protein sequence ID" value="CAG5130159.1"/>
    <property type="molecule type" value="Genomic_DNA"/>
</dbReference>
<dbReference type="Gene3D" id="2.120.10.30">
    <property type="entry name" value="TolB, C-terminal domain"/>
    <property type="match status" value="2"/>
</dbReference>
<sequence length="961" mass="107650">RSILMNTTGQHLFHLYVRNCYQGCMAALDVYYQGIKKKLRTVPAPTLHSLGHSSLTLSWNGYVPQNVTYKAQKLVLDSNSGWELHGEATFRPNGNIDLFNLRPYVAYKFRILIVVTSGAGHVIGSQPSGKITTRAHGVPSTGPRIISLSSPTSQTIAVTWSPPPFPNGRLLYYRIYLQPGRLEDHNLTWIDLPWNATSWVAGHLRASQKYLVSITAWNYEGEGPRSSRDVVTRSPGNWTTRDAPLLILASGNKILTVAINNSTQLEPQNSRIIYEHPDKTRIIYETEDISVHLRRRQILAADSTGSVSLISLSGNSTAFNRYPEVKNARAVSVDWMSDSVYVASQDKIYNCPLAKDQCAIVLQGLAGAATDVEVDPINGYFYYVLNGEGQGLYRVPLETTGQTGAQMAVQTSLLPAPPQLIIATSDISSVLIDFNNVRLYLVNSTAGTMMVASLDGFRIESLQEKIASPSFDQVSSIVVLNQTFIWTDKQRLHMEEFEPQLQKYRHSELMLFKPPYTGMSLFHPVAQPLPAPSTSPDITDAVFSRDHAVVSWNPPPLLHYQGQGAWRDWTYQLQLVKSSGEGDILDELQQYDVSALSLTLTNLTPDSVYKVKARARSEAGFGPWSEEFIGRTLKYDDVIILMSRYGGKILEKNIDGTEISLAELDLDATKIDWHGDMILWLSDSEVLFMYNRTTQQSHELTEVHAASCLAYDWLGHKVYWSNDKTVSTIHRSNLEDGRHDFICQTKAIDIAIDAVSGRLYWATELSIETSYLNGNERLEMFSPQIFSDRKIVSLTLDLDSGKASGISSLQHFSHNFYWQTEQNTLTSGSSYNNFSSVISSDEDLLCFKVTHPVMHSFPSNMSASKVKVIPASIESSDLRIEGVWSKFNLTWLPQTEVTYGVVFYKLFIEALNNSKHVVNNKDHFFEVSGFLPYTQLVVSIQPLTYWGYAEATTISLRTPTS</sequence>
<reference evidence="2" key="1">
    <citation type="submission" date="2021-04" db="EMBL/GenBank/DDBJ databases">
        <authorList>
            <consortium name="Molecular Ecology Group"/>
        </authorList>
    </citation>
    <scope>NUCLEOTIDE SEQUENCE</scope>
</reference>
<keyword evidence="3" id="KW-1185">Reference proteome</keyword>
<evidence type="ECO:0000259" key="1">
    <source>
        <dbReference type="PROSITE" id="PS50853"/>
    </source>
</evidence>
<evidence type="ECO:0000313" key="2">
    <source>
        <dbReference type="EMBL" id="CAG5130159.1"/>
    </source>
</evidence>
<dbReference type="Proteomes" id="UP000678393">
    <property type="component" value="Unassembled WGS sequence"/>
</dbReference>
<gene>
    <name evidence="2" type="ORF">CUNI_LOCUS15717</name>
</gene>
<feature type="domain" description="Fibronectin type-III" evidence="1">
    <location>
        <begin position="142"/>
        <end position="237"/>
    </location>
</feature>
<dbReference type="AlphaFoldDB" id="A0A8S3ZLC3"/>
<dbReference type="SUPFAM" id="SSF63825">
    <property type="entry name" value="YWTD domain"/>
    <property type="match status" value="2"/>
</dbReference>
<dbReference type="InterPro" id="IPR011042">
    <property type="entry name" value="6-blade_b-propeller_TolB-like"/>
</dbReference>
<dbReference type="SMART" id="SM00060">
    <property type="entry name" value="FN3"/>
    <property type="match status" value="4"/>
</dbReference>
<dbReference type="Gene3D" id="2.60.40.10">
    <property type="entry name" value="Immunoglobulins"/>
    <property type="match status" value="2"/>
</dbReference>
<dbReference type="Pfam" id="PF00041">
    <property type="entry name" value="fn3"/>
    <property type="match status" value="2"/>
</dbReference>
<accession>A0A8S3ZLC3</accession>
<dbReference type="InterPro" id="IPR013783">
    <property type="entry name" value="Ig-like_fold"/>
</dbReference>
<dbReference type="CDD" id="cd00063">
    <property type="entry name" value="FN3"/>
    <property type="match status" value="2"/>
</dbReference>
<dbReference type="InterPro" id="IPR036116">
    <property type="entry name" value="FN3_sf"/>
</dbReference>
<feature type="non-terminal residue" evidence="2">
    <location>
        <position position="961"/>
    </location>
</feature>
<dbReference type="InterPro" id="IPR003961">
    <property type="entry name" value="FN3_dom"/>
</dbReference>